<evidence type="ECO:0000313" key="5">
    <source>
        <dbReference type="Proteomes" id="UP001368500"/>
    </source>
</evidence>
<dbReference type="RefSeq" id="WP_341373325.1">
    <property type="nucleotide sequence ID" value="NZ_JBBUTF010000005.1"/>
</dbReference>
<organism evidence="4 5">
    <name type="scientific">Pseudaquabacterium rugosum</name>
    <dbReference type="NCBI Taxonomy" id="2984194"/>
    <lineage>
        <taxon>Bacteria</taxon>
        <taxon>Pseudomonadati</taxon>
        <taxon>Pseudomonadota</taxon>
        <taxon>Betaproteobacteria</taxon>
        <taxon>Burkholderiales</taxon>
        <taxon>Sphaerotilaceae</taxon>
        <taxon>Pseudaquabacterium</taxon>
    </lineage>
</organism>
<comment type="cofactor">
    <cofactor evidence="3">
        <name>Zn(2+)</name>
        <dbReference type="ChEBI" id="CHEBI:29105"/>
    </cofactor>
    <text evidence="3">Binds 1 zinc ion.</text>
</comment>
<proteinExistence type="inferred from homology"/>
<dbReference type="PANTHER" id="PTHR36150">
    <property type="entry name" value="DNA GYRASE INHIBITOR YACG"/>
    <property type="match status" value="1"/>
</dbReference>
<feature type="binding site" evidence="3">
    <location>
        <position position="35"/>
    </location>
    <ligand>
        <name>Zn(2+)</name>
        <dbReference type="ChEBI" id="CHEBI:29105"/>
    </ligand>
</feature>
<evidence type="ECO:0000256" key="2">
    <source>
        <dbReference type="ARBA" id="ARBA00022833"/>
    </source>
</evidence>
<comment type="subunit">
    <text evidence="3">Interacts with GyrB.</text>
</comment>
<dbReference type="SUPFAM" id="SSF57716">
    <property type="entry name" value="Glucocorticoid receptor-like (DNA-binding domain)"/>
    <property type="match status" value="1"/>
</dbReference>
<feature type="binding site" evidence="3">
    <location>
        <position position="16"/>
    </location>
    <ligand>
        <name>Zn(2+)</name>
        <dbReference type="ChEBI" id="CHEBI:29105"/>
    </ligand>
</feature>
<gene>
    <name evidence="3" type="primary">yacG</name>
    <name evidence="4" type="ORF">AACH11_06145</name>
</gene>
<dbReference type="Pfam" id="PF03884">
    <property type="entry name" value="YacG"/>
    <property type="match status" value="1"/>
</dbReference>
<comment type="caution">
    <text evidence="4">The sequence shown here is derived from an EMBL/GenBank/DDBJ whole genome shotgun (WGS) entry which is preliminary data.</text>
</comment>
<evidence type="ECO:0000313" key="4">
    <source>
        <dbReference type="EMBL" id="MEK8025539.1"/>
    </source>
</evidence>
<sequence length="69" mass="7683">MADTSTSGRPPLRAPCPTCRQLIAYSTDNPWRPFCSERCRGIDFGAWANEDYRVPSPPAQTDDDDLPPV</sequence>
<keyword evidence="1 3" id="KW-0479">Metal-binding</keyword>
<evidence type="ECO:0000256" key="1">
    <source>
        <dbReference type="ARBA" id="ARBA00022723"/>
    </source>
</evidence>
<dbReference type="PANTHER" id="PTHR36150:SF1">
    <property type="entry name" value="DNA GYRASE INHIBITOR YACG"/>
    <property type="match status" value="1"/>
</dbReference>
<dbReference type="HAMAP" id="MF_00649">
    <property type="entry name" value="DNA_gyrase_inhibitor_YacG"/>
    <property type="match status" value="1"/>
</dbReference>
<keyword evidence="2 3" id="KW-0862">Zinc</keyword>
<dbReference type="EMBL" id="JBBUTF010000005">
    <property type="protein sequence ID" value="MEK8025539.1"/>
    <property type="molecule type" value="Genomic_DNA"/>
</dbReference>
<dbReference type="Gene3D" id="3.30.50.10">
    <property type="entry name" value="Erythroid Transcription Factor GATA-1, subunit A"/>
    <property type="match status" value="1"/>
</dbReference>
<feature type="binding site" evidence="3">
    <location>
        <position position="39"/>
    </location>
    <ligand>
        <name>Zn(2+)</name>
        <dbReference type="ChEBI" id="CHEBI:29105"/>
    </ligand>
</feature>
<reference evidence="4 5" key="1">
    <citation type="submission" date="2024-04" db="EMBL/GenBank/DDBJ databases">
        <title>Novel species of the genus Ideonella isolated from streams.</title>
        <authorList>
            <person name="Lu H."/>
        </authorList>
    </citation>
    <scope>NUCLEOTIDE SEQUENCE [LARGE SCALE GENOMIC DNA]</scope>
    <source>
        <strain evidence="4 5">BYS139W</strain>
    </source>
</reference>
<feature type="binding site" evidence="3">
    <location>
        <position position="19"/>
    </location>
    <ligand>
        <name>Zn(2+)</name>
        <dbReference type="ChEBI" id="CHEBI:29105"/>
    </ligand>
</feature>
<evidence type="ECO:0000256" key="3">
    <source>
        <dbReference type="HAMAP-Rule" id="MF_00649"/>
    </source>
</evidence>
<dbReference type="Proteomes" id="UP001368500">
    <property type="component" value="Unassembled WGS sequence"/>
</dbReference>
<accession>A0ABU9B6M2</accession>
<keyword evidence="5" id="KW-1185">Reference proteome</keyword>
<dbReference type="InterPro" id="IPR013088">
    <property type="entry name" value="Znf_NHR/GATA"/>
</dbReference>
<comment type="function">
    <text evidence="3">Inhibits all the catalytic activities of DNA gyrase by preventing its interaction with DNA. Acts by binding directly to the C-terminal domain of GyrB, which probably disrupts DNA binding by the gyrase.</text>
</comment>
<dbReference type="InterPro" id="IPR005584">
    <property type="entry name" value="DNA_gyrase_inhibitor_YacG"/>
</dbReference>
<protein>
    <recommendedName>
        <fullName evidence="3">DNA gyrase inhibitor YacG</fullName>
    </recommendedName>
</protein>
<comment type="similarity">
    <text evidence="3">Belongs to the DNA gyrase inhibitor YacG family.</text>
</comment>
<name>A0ABU9B6M2_9BURK</name>